<dbReference type="PANTHER" id="PTHR33116">
    <property type="entry name" value="REVERSE TRANSCRIPTASE ZINC-BINDING DOMAIN-CONTAINING PROTEIN-RELATED-RELATED"/>
    <property type="match status" value="1"/>
</dbReference>
<dbReference type="Pfam" id="PF13966">
    <property type="entry name" value="zf-RVT"/>
    <property type="match status" value="1"/>
</dbReference>
<evidence type="ECO:0000313" key="2">
    <source>
        <dbReference type="Proteomes" id="UP001652660"/>
    </source>
</evidence>
<keyword evidence="2" id="KW-1185">Reference proteome</keyword>
<dbReference type="RefSeq" id="XP_071925955.1">
    <property type="nucleotide sequence ID" value="XM_072069854.1"/>
</dbReference>
<reference evidence="3" key="2">
    <citation type="submission" date="2025-08" db="UniProtKB">
        <authorList>
            <consortium name="RefSeq"/>
        </authorList>
    </citation>
    <scope>IDENTIFICATION</scope>
    <source>
        <tissue evidence="3">Leaves</tissue>
    </source>
</reference>
<dbReference type="Pfam" id="PF00078">
    <property type="entry name" value="RVT_1"/>
    <property type="match status" value="1"/>
</dbReference>
<dbReference type="InterPro" id="IPR043502">
    <property type="entry name" value="DNA/RNA_pol_sf"/>
</dbReference>
<dbReference type="GeneID" id="140016347"/>
<dbReference type="InterPro" id="IPR043128">
    <property type="entry name" value="Rev_trsase/Diguanyl_cyclase"/>
</dbReference>
<dbReference type="InterPro" id="IPR036397">
    <property type="entry name" value="RNaseH_sf"/>
</dbReference>
<protein>
    <recommendedName>
        <fullName evidence="1">Reverse transcriptase domain-containing protein</fullName>
    </recommendedName>
</protein>
<reference evidence="2" key="1">
    <citation type="journal article" date="2025" name="Foods">
        <title>Unveiling the Microbial Signatures of Arabica Coffee Cherries: Insights into Ripeness Specific Diversity, Functional Traits, and Implications for Quality and Safety.</title>
        <authorList>
            <consortium name="RefSeq"/>
            <person name="Tenea G.N."/>
            <person name="Cifuentes V."/>
            <person name="Reyes P."/>
            <person name="Cevallos-Vallejos M."/>
        </authorList>
    </citation>
    <scope>NUCLEOTIDE SEQUENCE [LARGE SCALE GENOMIC DNA]</scope>
</reference>
<proteinExistence type="predicted"/>
<dbReference type="Gene3D" id="3.30.70.270">
    <property type="match status" value="2"/>
</dbReference>
<dbReference type="CDD" id="cd01650">
    <property type="entry name" value="RT_nLTR_like"/>
    <property type="match status" value="1"/>
</dbReference>
<dbReference type="PROSITE" id="PS50878">
    <property type="entry name" value="RT_POL"/>
    <property type="match status" value="1"/>
</dbReference>
<dbReference type="Gene3D" id="3.30.420.10">
    <property type="entry name" value="Ribonuclease H-like superfamily/Ribonuclease H"/>
    <property type="match status" value="1"/>
</dbReference>
<dbReference type="Proteomes" id="UP001652660">
    <property type="component" value="Chromosome 1e"/>
</dbReference>
<sequence length="1193" mass="135148">MARHETPKTRSGDIKRFKCQGFGHIQSQCPNQRIMLVTHNGEIVSDDDDCEDIPGLIKDDCLEDDSAEEECSPTQGEIGCLMARRVLTARVKEDEQLQRENLFYIRCKDGTWRMYTDCRAVNAITVKYRHPIPRLDDILDKLDGYVMSSQGIKVDESKIEAIKKWPTTTSVPEVRSFHGLAGFYRQFVKDFSTIAAPLTAVTKKNDKFHWGEAQEQACLRHWSKQRFGNIFQAVRQSEFEVQQKEILFEASPTDEARADLHRAQACLLQSLRVEEDYWRQKARLRWLKDGDANTRYFHASVREKRTKPAIHRIKDEGGTWLEDDDRIGQAAVCFFQRLLTAEEVSNVDDLLIHIPNLVSADQNGVLLREVTMEEVKGVVFELDEDSAPGADGFTGIFFRHCWNIVAPDVLAATRDFLAGTPIPKGIASTLIVLIPKKPNPFSDFRPISLCNFVNKIFTKVLANRLQGFLPGIISPEQSAFCPGRDIAENVLLAQEMIASLNRKARGHNCIFKLDMMKAFDRVSWWFLRQLLCKFGFDYRFILLILNNLSHSWFFVLVNGRARGFFQASRGIKQGDPLSPLLFILASEALNRGLNAQVADGSVAPYATPRGCVRVTHLSFADDIIIFARGDRRSVGNLVHFLNIYQNAAGQRVNNQKSLFIASRRCGSGQIRRIQQMTGFGHGSLPLPYLGCNLYAGRRKKVYFQFLIDKFITKLAGWQKKFLSQGGRLILIKHVLSAIPTHVLAVMDPPSGVLKDLERIMANFFWGQTELGPKHHWRAWGNLCFPVEEDGLGIRSFTDIQGAFSCKLWWRFCHSSSLWALFMRSRYSEDNGAARGTSRVWRRMLAVSDTVAQFTQIIDFEDRARPVWTLTSSGDFTISSAWEALRSKRASLGSRKCVWSGRVPCKIAVFMWKLLNKFLPFPDVLQRFGLHLPSKFPFCLNGESQDHVLSGCFLASGVWSFFAKASWVPNAPLTGVLCRMQQWWLCHPLGSARGKLCRVLPSLICWELWKARNLAVYEGVILTTSQVCWNVQALLRQVTQVWPLTQVTRDDGELVHSGLLLRLTPRNPGSSGAGGCSVTRGVVSYAASPPFWDQGQIWKRKPRHYWKVLLAMVNGNGRIPWKLWRTISRIQNLALGRQVTFTHVYREANGVADALANLASSTGVCQSFNVSTLPGHIRGLARLDRMHVPYVRLA</sequence>
<evidence type="ECO:0000313" key="3">
    <source>
        <dbReference type="RefSeq" id="XP_071925955.1"/>
    </source>
</evidence>
<feature type="domain" description="Reverse transcriptase" evidence="1">
    <location>
        <begin position="415"/>
        <end position="693"/>
    </location>
</feature>
<name>A0ABM4W2G5_COFAR</name>
<organism evidence="2 3">
    <name type="scientific">Coffea arabica</name>
    <name type="common">Arabian coffee</name>
    <dbReference type="NCBI Taxonomy" id="13443"/>
    <lineage>
        <taxon>Eukaryota</taxon>
        <taxon>Viridiplantae</taxon>
        <taxon>Streptophyta</taxon>
        <taxon>Embryophyta</taxon>
        <taxon>Tracheophyta</taxon>
        <taxon>Spermatophyta</taxon>
        <taxon>Magnoliopsida</taxon>
        <taxon>eudicotyledons</taxon>
        <taxon>Gunneridae</taxon>
        <taxon>Pentapetalae</taxon>
        <taxon>asterids</taxon>
        <taxon>lamiids</taxon>
        <taxon>Gentianales</taxon>
        <taxon>Rubiaceae</taxon>
        <taxon>Ixoroideae</taxon>
        <taxon>Gardenieae complex</taxon>
        <taxon>Bertiereae - Coffeeae clade</taxon>
        <taxon>Coffeeae</taxon>
        <taxon>Coffea</taxon>
    </lineage>
</organism>
<accession>A0ABM4W2G5</accession>
<dbReference type="InterPro" id="IPR000477">
    <property type="entry name" value="RT_dom"/>
</dbReference>
<dbReference type="PANTHER" id="PTHR33116:SF84">
    <property type="entry name" value="RNA-DIRECTED DNA POLYMERASE"/>
    <property type="match status" value="1"/>
</dbReference>
<gene>
    <name evidence="3" type="primary">LOC140016347</name>
</gene>
<dbReference type="InterPro" id="IPR026960">
    <property type="entry name" value="RVT-Znf"/>
</dbReference>
<dbReference type="SUPFAM" id="SSF56672">
    <property type="entry name" value="DNA/RNA polymerases"/>
    <property type="match status" value="2"/>
</dbReference>
<dbReference type="Gene3D" id="3.10.10.10">
    <property type="entry name" value="HIV Type 1 Reverse Transcriptase, subunit A, domain 1"/>
    <property type="match status" value="1"/>
</dbReference>
<evidence type="ECO:0000259" key="1">
    <source>
        <dbReference type="PROSITE" id="PS50878"/>
    </source>
</evidence>